<dbReference type="Proteomes" id="UP000199306">
    <property type="component" value="Unassembled WGS sequence"/>
</dbReference>
<dbReference type="OrthoDB" id="954426at2"/>
<protein>
    <submittedName>
        <fullName evidence="4">Molecular chaperone IbpA, HSP20 family</fullName>
    </submittedName>
</protein>
<name>A0A1I5PF48_9BACT</name>
<evidence type="ECO:0000313" key="5">
    <source>
        <dbReference type="Proteomes" id="UP000199306"/>
    </source>
</evidence>
<evidence type="ECO:0000256" key="2">
    <source>
        <dbReference type="RuleBase" id="RU003616"/>
    </source>
</evidence>
<dbReference type="Gene3D" id="2.60.40.790">
    <property type="match status" value="1"/>
</dbReference>
<comment type="similarity">
    <text evidence="1 2">Belongs to the small heat shock protein (HSP20) family.</text>
</comment>
<accession>A0A1I5PF48</accession>
<evidence type="ECO:0000256" key="1">
    <source>
        <dbReference type="PROSITE-ProRule" id="PRU00285"/>
    </source>
</evidence>
<keyword evidence="5" id="KW-1185">Reference proteome</keyword>
<reference evidence="4 5" key="1">
    <citation type="submission" date="2016-10" db="EMBL/GenBank/DDBJ databases">
        <authorList>
            <person name="de Groot N.N."/>
        </authorList>
    </citation>
    <scope>NUCLEOTIDE SEQUENCE [LARGE SCALE GENOMIC DNA]</scope>
    <source>
        <strain evidence="5">E92,LMG 26720,CCM 7988</strain>
    </source>
</reference>
<dbReference type="InterPro" id="IPR008978">
    <property type="entry name" value="HSP20-like_chaperone"/>
</dbReference>
<dbReference type="AlphaFoldDB" id="A0A1I5PF48"/>
<dbReference type="EMBL" id="FOXH01000002">
    <property type="protein sequence ID" value="SFP32665.1"/>
    <property type="molecule type" value="Genomic_DNA"/>
</dbReference>
<evidence type="ECO:0000259" key="3">
    <source>
        <dbReference type="PROSITE" id="PS01031"/>
    </source>
</evidence>
<dbReference type="CDD" id="cd00298">
    <property type="entry name" value="ACD_sHsps_p23-like"/>
    <property type="match status" value="1"/>
</dbReference>
<gene>
    <name evidence="4" type="ORF">SAMN04515674_102446</name>
</gene>
<dbReference type="STRING" id="1079859.SAMN04515674_102446"/>
<sequence length="129" mass="15013">MKTNIKIPREILGNIDFWNTINGGRPEPVIQINQAEESYEVSVKVAGLQAEDLQVDVIENRLWLYTWQPILKHEGQTDSFLPLTIGNIILPNNVELEEISAKYEQNQWKIFIPFNHLPKGYNKHIDIEF</sequence>
<evidence type="ECO:0000313" key="4">
    <source>
        <dbReference type="EMBL" id="SFP32665.1"/>
    </source>
</evidence>
<proteinExistence type="inferred from homology"/>
<organism evidence="4 5">
    <name type="scientific">Pseudarcicella hirudinis</name>
    <dbReference type="NCBI Taxonomy" id="1079859"/>
    <lineage>
        <taxon>Bacteria</taxon>
        <taxon>Pseudomonadati</taxon>
        <taxon>Bacteroidota</taxon>
        <taxon>Cytophagia</taxon>
        <taxon>Cytophagales</taxon>
        <taxon>Flectobacillaceae</taxon>
        <taxon>Pseudarcicella</taxon>
    </lineage>
</organism>
<dbReference type="InterPro" id="IPR002068">
    <property type="entry name" value="A-crystallin/Hsp20_dom"/>
</dbReference>
<dbReference type="SUPFAM" id="SSF49764">
    <property type="entry name" value="HSP20-like chaperones"/>
    <property type="match status" value="1"/>
</dbReference>
<dbReference type="PROSITE" id="PS01031">
    <property type="entry name" value="SHSP"/>
    <property type="match status" value="1"/>
</dbReference>
<dbReference type="RefSeq" id="WP_092013296.1">
    <property type="nucleotide sequence ID" value="NZ_FOXH01000002.1"/>
</dbReference>
<feature type="domain" description="SHSP" evidence="3">
    <location>
        <begin position="20"/>
        <end position="129"/>
    </location>
</feature>
<dbReference type="Pfam" id="PF00011">
    <property type="entry name" value="HSP20"/>
    <property type="match status" value="1"/>
</dbReference>